<feature type="region of interest" description="Disordered" evidence="1">
    <location>
        <begin position="107"/>
        <end position="129"/>
    </location>
</feature>
<dbReference type="AlphaFoldDB" id="A0A1I8C0B5"/>
<evidence type="ECO:0000313" key="3">
    <source>
        <dbReference type="WBParaSite" id="MhA1_Contig91.frz3.gene42"/>
    </source>
</evidence>
<evidence type="ECO:0000313" key="2">
    <source>
        <dbReference type="Proteomes" id="UP000095281"/>
    </source>
</evidence>
<organism evidence="2 3">
    <name type="scientific">Meloidogyne hapla</name>
    <name type="common">Root-knot nematode worm</name>
    <dbReference type="NCBI Taxonomy" id="6305"/>
    <lineage>
        <taxon>Eukaryota</taxon>
        <taxon>Metazoa</taxon>
        <taxon>Ecdysozoa</taxon>
        <taxon>Nematoda</taxon>
        <taxon>Chromadorea</taxon>
        <taxon>Rhabditida</taxon>
        <taxon>Tylenchina</taxon>
        <taxon>Tylenchomorpha</taxon>
        <taxon>Tylenchoidea</taxon>
        <taxon>Meloidogynidae</taxon>
        <taxon>Meloidogyninae</taxon>
        <taxon>Meloidogyne</taxon>
    </lineage>
</organism>
<sequence>MSPQKSTLLDTKSTELATRKISTNKIIIKSAFLDTKSAKLILKKISANKITTTKLPITEPITKPSPITTKPDKMMATSQGKRMKCVDGRLKHDTVGIANRNKDKIAEHSRKHEETEKKINEHSKKHEETNKKIDEHIEKHEETEKKITEHKEHLEKKEGQIEKLEKEIKEAMYEIKKSRSEMKKELEKDVDKIENQLKELGKKIGNVKDEAKNDRDQIKNKIKNLPKLQNKVDDLVENITIYAYCDYGINFADDVGRLIKKAITPAIIKLGATAIAAVPFAGPPIVPIYNYAMSIFVKYMENKCRKVMKAGKKWDFDLATDIDHILDKEDEEYINKFINEAMEEGIKFAQRRLSPNELLINNKWVPFVQRVITVLMKIKGLNVVDKAVKGIIASFLPAPLRFTVEAIPGQDEIKDELLKLFPKDVVEEAEKRVEFTKDFLFDSKKRNEIIKDVINEGIEELQKLG</sequence>
<keyword evidence="2" id="KW-1185">Reference proteome</keyword>
<evidence type="ECO:0000256" key="1">
    <source>
        <dbReference type="SAM" id="MobiDB-lite"/>
    </source>
</evidence>
<protein>
    <submittedName>
        <fullName evidence="3">MICOS complex subunit MIC60</fullName>
    </submittedName>
</protein>
<dbReference type="WBParaSite" id="MhA1_Contig91.frz3.gene42">
    <property type="protein sequence ID" value="MhA1_Contig91.frz3.gene42"/>
    <property type="gene ID" value="MhA1_Contig91.frz3.gene42"/>
</dbReference>
<dbReference type="Proteomes" id="UP000095281">
    <property type="component" value="Unplaced"/>
</dbReference>
<dbReference type="Gene3D" id="1.20.5.340">
    <property type="match status" value="1"/>
</dbReference>
<name>A0A1I8C0B5_MELHA</name>
<proteinExistence type="predicted"/>
<accession>A0A1I8C0B5</accession>
<reference evidence="3" key="1">
    <citation type="submission" date="2016-11" db="UniProtKB">
        <authorList>
            <consortium name="WormBaseParasite"/>
        </authorList>
    </citation>
    <scope>IDENTIFICATION</scope>
</reference>